<protein>
    <recommendedName>
        <fullName evidence="3">DUF4367 domain-containing protein</fullName>
    </recommendedName>
</protein>
<dbReference type="InterPro" id="IPR025377">
    <property type="entry name" value="DUF4367"/>
</dbReference>
<feature type="coiled-coil region" evidence="1">
    <location>
        <begin position="1"/>
        <end position="28"/>
    </location>
</feature>
<evidence type="ECO:0000259" key="3">
    <source>
        <dbReference type="Pfam" id="PF14285"/>
    </source>
</evidence>
<evidence type="ECO:0000256" key="2">
    <source>
        <dbReference type="SAM" id="Phobius"/>
    </source>
</evidence>
<dbReference type="EMBL" id="CP011307">
    <property type="protein sequence ID" value="ALP93312.1"/>
    <property type="molecule type" value="Genomic_DNA"/>
</dbReference>
<dbReference type="AlphaFoldDB" id="A0A0S2W2M9"/>
<dbReference type="STRING" id="1297617.IB211_00918c"/>
<keyword evidence="2" id="KW-0472">Membrane</keyword>
<gene>
    <name evidence="4" type="ORF">IB211_00918c</name>
</gene>
<dbReference type="RefSeq" id="WP_058117249.1">
    <property type="nucleotide sequence ID" value="NZ_CP011307.1"/>
</dbReference>
<keyword evidence="1" id="KW-0175">Coiled coil</keyword>
<proteinExistence type="predicted"/>
<keyword evidence="2" id="KW-0812">Transmembrane</keyword>
<accession>A0A0S2W2M9</accession>
<name>A0A0S2W2M9_9FIRM</name>
<dbReference type="eggNOG" id="ENOG5033804">
    <property type="taxonomic scope" value="Bacteria"/>
</dbReference>
<dbReference type="Pfam" id="PF14285">
    <property type="entry name" value="DUF4367"/>
    <property type="match status" value="1"/>
</dbReference>
<dbReference type="Proteomes" id="UP000064844">
    <property type="component" value="Chromosome"/>
</dbReference>
<feature type="transmembrane region" description="Helical" evidence="2">
    <location>
        <begin position="89"/>
        <end position="108"/>
    </location>
</feature>
<evidence type="ECO:0000313" key="5">
    <source>
        <dbReference type="Proteomes" id="UP000064844"/>
    </source>
</evidence>
<evidence type="ECO:0000256" key="1">
    <source>
        <dbReference type="SAM" id="Coils"/>
    </source>
</evidence>
<evidence type="ECO:0000313" key="4">
    <source>
        <dbReference type="EMBL" id="ALP93312.1"/>
    </source>
</evidence>
<sequence length="434" mass="47771">MDKERLEAMGAEALVEELSDRLDQMGEEGFDPDVVDAYLEVLGREAPVASGFDVHAAEEDFRARHADLFAAPALQVMEGRRAGRRVRRVAGRVAAVAAVVAVSSALAAQGMGIDLFGAIARWSKGQFRFDTTGTQEKGYAPTIWEDDTFYSDGQAALDAYGVEEKMMPTWNPVLPGSEVPGLEVSVTEEDGVVLFVEDHRLTDGRGYTYEVRQHQSAEAAQADLVGVDASDTEVYEFDGRTYYIAPADTGEYTITWTVGKYSGKVYGTMDLEMAKHFARSVTQWDDIPYEPPDMSVPPEFDTIQKTMAAVGIDAQYAPAWLPEGYVPVQSSTYESDYGGWTSASLYYTDIQGKRDLVLGLDWYEDPSAAGGRVYEKDDTPVVEYERGGITFYIMNNLTRKTVAWLDGNISGSFSGELTVEECQDIIDSIPAYAE</sequence>
<feature type="domain" description="DUF4367" evidence="3">
    <location>
        <begin position="316"/>
        <end position="429"/>
    </location>
</feature>
<reference evidence="5" key="2">
    <citation type="submission" date="2015-04" db="EMBL/GenBank/DDBJ databases">
        <title>A butyrogenic pathway from the amino acid lysine in a human gut commensal.</title>
        <authorList>
            <person name="de Vos W.M."/>
            <person name="Bui N.T.P."/>
            <person name="Plugge C.M."/>
            <person name="Ritari J."/>
        </authorList>
    </citation>
    <scope>NUCLEOTIDE SEQUENCE [LARGE SCALE GENOMIC DNA]</scope>
    <source>
        <strain evidence="5">AF211</strain>
    </source>
</reference>
<reference evidence="4 5" key="1">
    <citation type="journal article" date="2015" name="Nat. Commun.">
        <title>Production of butyrate from lysine and the Amadori product fructoselysine by a human gut commensal.</title>
        <authorList>
            <person name="Bui T.P."/>
            <person name="Ritari J."/>
            <person name="Boeren S."/>
            <person name="de Waard P."/>
            <person name="Plugge C.M."/>
            <person name="de Vos W.M."/>
        </authorList>
    </citation>
    <scope>NUCLEOTIDE SEQUENCE [LARGE SCALE GENOMIC DNA]</scope>
    <source>
        <strain evidence="4 5">AF211</strain>
    </source>
</reference>
<organism evidence="4 5">
    <name type="scientific">Intestinimonas butyriciproducens</name>
    <dbReference type="NCBI Taxonomy" id="1297617"/>
    <lineage>
        <taxon>Bacteria</taxon>
        <taxon>Bacillati</taxon>
        <taxon>Bacillota</taxon>
        <taxon>Clostridia</taxon>
        <taxon>Eubacteriales</taxon>
        <taxon>Intestinimonas</taxon>
    </lineage>
</organism>
<dbReference type="KEGG" id="ibu:IB211_00918c"/>
<keyword evidence="5" id="KW-1185">Reference proteome</keyword>
<keyword evidence="2" id="KW-1133">Transmembrane helix</keyword>